<feature type="signal peptide" evidence="1">
    <location>
        <begin position="1"/>
        <end position="19"/>
    </location>
</feature>
<keyword evidence="1" id="KW-0732">Signal</keyword>
<evidence type="ECO:0000313" key="3">
    <source>
        <dbReference type="Proteomes" id="UP001320876"/>
    </source>
</evidence>
<feature type="chain" id="PRO_5046901061" evidence="1">
    <location>
        <begin position="20"/>
        <end position="245"/>
    </location>
</feature>
<dbReference type="EMBL" id="JAPDDT010000002">
    <property type="protein sequence ID" value="MCW1922526.1"/>
    <property type="molecule type" value="Genomic_DNA"/>
</dbReference>
<protein>
    <submittedName>
        <fullName evidence="2">Uncharacterized protein</fullName>
    </submittedName>
</protein>
<dbReference type="Proteomes" id="UP001320876">
    <property type="component" value="Unassembled WGS sequence"/>
</dbReference>
<name>A0ABT3GFY2_9BACT</name>
<organism evidence="2 3">
    <name type="scientific">Luteolibacter arcticus</name>
    <dbReference type="NCBI Taxonomy" id="1581411"/>
    <lineage>
        <taxon>Bacteria</taxon>
        <taxon>Pseudomonadati</taxon>
        <taxon>Verrucomicrobiota</taxon>
        <taxon>Verrucomicrobiia</taxon>
        <taxon>Verrucomicrobiales</taxon>
        <taxon>Verrucomicrobiaceae</taxon>
        <taxon>Luteolibacter</taxon>
    </lineage>
</organism>
<proteinExistence type="predicted"/>
<sequence>MMLRALRLILVFPPLWASAQDKPALHTMRILPLGDPPPFRQEVRNGVRYEIPAAEGTIPPRNLEIAIPPKEKAGEPTSMKLRLRLGMISEPLEFPLPETRSIEARQGSGTWAKLPLSSSEATLVLVWRSGPDWNKVGVLPIPDGKADRSQGDCRFINVTSKPMGLVFGSERLKIEPRTALMRTLPAGTQEITASILYPAADGSLQPCLSTKIMKSAEKLQQFIIHAADGEKPRIPVKVLPLEEPR</sequence>
<evidence type="ECO:0000256" key="1">
    <source>
        <dbReference type="SAM" id="SignalP"/>
    </source>
</evidence>
<reference evidence="2 3" key="1">
    <citation type="submission" date="2022-10" db="EMBL/GenBank/DDBJ databases">
        <title>Luteolibacter arcticus strain CCTCC AB 2014275, whole genome shotgun sequencing project.</title>
        <authorList>
            <person name="Zhao G."/>
            <person name="Shen L."/>
        </authorList>
    </citation>
    <scope>NUCLEOTIDE SEQUENCE [LARGE SCALE GENOMIC DNA]</scope>
    <source>
        <strain evidence="2 3">CCTCC AB 2014275</strain>
    </source>
</reference>
<evidence type="ECO:0000313" key="2">
    <source>
        <dbReference type="EMBL" id="MCW1922526.1"/>
    </source>
</evidence>
<accession>A0ABT3GFY2</accession>
<comment type="caution">
    <text evidence="2">The sequence shown here is derived from an EMBL/GenBank/DDBJ whole genome shotgun (WGS) entry which is preliminary data.</text>
</comment>
<gene>
    <name evidence="2" type="ORF">OKA05_08165</name>
</gene>
<keyword evidence="3" id="KW-1185">Reference proteome</keyword>